<organism evidence="1">
    <name type="scientific">bioreactor metagenome</name>
    <dbReference type="NCBI Taxonomy" id="1076179"/>
    <lineage>
        <taxon>unclassified sequences</taxon>
        <taxon>metagenomes</taxon>
        <taxon>ecological metagenomes</taxon>
    </lineage>
</organism>
<dbReference type="EMBL" id="VSSQ01027866">
    <property type="protein sequence ID" value="MPM77320.1"/>
    <property type="molecule type" value="Genomic_DNA"/>
</dbReference>
<proteinExistence type="predicted"/>
<gene>
    <name evidence="1" type="ORF">SDC9_124323</name>
</gene>
<evidence type="ECO:0000313" key="1">
    <source>
        <dbReference type="EMBL" id="MPM77320.1"/>
    </source>
</evidence>
<sequence length="57" mass="6305">MPLERRIVRQHASLGDRVIGAPHRVKTDAQLANTRLGIAQKLEQRTLHVLVVQTVGG</sequence>
<protein>
    <submittedName>
        <fullName evidence="1">Uncharacterized protein</fullName>
    </submittedName>
</protein>
<reference evidence="1" key="1">
    <citation type="submission" date="2019-08" db="EMBL/GenBank/DDBJ databases">
        <authorList>
            <person name="Kucharzyk K."/>
            <person name="Murdoch R.W."/>
            <person name="Higgins S."/>
            <person name="Loffler F."/>
        </authorList>
    </citation>
    <scope>NUCLEOTIDE SEQUENCE</scope>
</reference>
<comment type="caution">
    <text evidence="1">The sequence shown here is derived from an EMBL/GenBank/DDBJ whole genome shotgun (WGS) entry which is preliminary data.</text>
</comment>
<dbReference type="AlphaFoldDB" id="A0A645CK34"/>
<accession>A0A645CK34</accession>
<name>A0A645CK34_9ZZZZ</name>